<evidence type="ECO:0000256" key="6">
    <source>
        <dbReference type="ARBA" id="ARBA00023136"/>
    </source>
</evidence>
<dbReference type="GO" id="GO:0022857">
    <property type="term" value="F:transmembrane transporter activity"/>
    <property type="evidence" value="ECO:0007669"/>
    <property type="project" value="TreeGrafter"/>
</dbReference>
<feature type="transmembrane region" description="Helical" evidence="7">
    <location>
        <begin position="37"/>
        <end position="60"/>
    </location>
</feature>
<organism evidence="9 10">
    <name type="scientific">Desulfobacula phenolica</name>
    <dbReference type="NCBI Taxonomy" id="90732"/>
    <lineage>
        <taxon>Bacteria</taxon>
        <taxon>Pseudomonadati</taxon>
        <taxon>Thermodesulfobacteriota</taxon>
        <taxon>Desulfobacteria</taxon>
        <taxon>Desulfobacterales</taxon>
        <taxon>Desulfobacteraceae</taxon>
        <taxon>Desulfobacula</taxon>
    </lineage>
</organism>
<dbReference type="PANTHER" id="PTHR33362:SF5">
    <property type="entry name" value="C4-DICARBOXYLATE TRAP TRANSPORTER LARGE PERMEASE PROTEIN DCTM"/>
    <property type="match status" value="1"/>
</dbReference>
<evidence type="ECO:0000259" key="8">
    <source>
        <dbReference type="Pfam" id="PF06808"/>
    </source>
</evidence>
<keyword evidence="6 7" id="KW-0472">Membrane</keyword>
<feature type="transmembrane region" description="Helical" evidence="7">
    <location>
        <begin position="141"/>
        <end position="168"/>
    </location>
</feature>
<dbReference type="Pfam" id="PF06808">
    <property type="entry name" value="DctM"/>
    <property type="match status" value="1"/>
</dbReference>
<feature type="transmembrane region" description="Helical" evidence="7">
    <location>
        <begin position="320"/>
        <end position="338"/>
    </location>
</feature>
<dbReference type="NCBIfam" id="TIGR00786">
    <property type="entry name" value="dctM"/>
    <property type="match status" value="1"/>
</dbReference>
<feature type="transmembrane region" description="Helical" evidence="7">
    <location>
        <begin position="174"/>
        <end position="199"/>
    </location>
</feature>
<dbReference type="EMBL" id="FNLL01000005">
    <property type="protein sequence ID" value="SDU18795.1"/>
    <property type="molecule type" value="Genomic_DNA"/>
</dbReference>
<name>A0A1H2GGR9_9BACT</name>
<evidence type="ECO:0000256" key="7">
    <source>
        <dbReference type="SAM" id="Phobius"/>
    </source>
</evidence>
<dbReference type="InterPro" id="IPR004681">
    <property type="entry name" value="TRAP_DctM"/>
</dbReference>
<feature type="transmembrane region" description="Helical" evidence="7">
    <location>
        <begin position="7"/>
        <end position="31"/>
    </location>
</feature>
<keyword evidence="4 7" id="KW-0812">Transmembrane</keyword>
<evidence type="ECO:0000313" key="9">
    <source>
        <dbReference type="EMBL" id="SDU18795.1"/>
    </source>
</evidence>
<comment type="subcellular location">
    <subcellularLocation>
        <location evidence="1">Cell inner membrane</location>
        <topology evidence="1">Multi-pass membrane protein</topology>
    </subcellularLocation>
</comment>
<proteinExistence type="predicted"/>
<feature type="transmembrane region" description="Helical" evidence="7">
    <location>
        <begin position="406"/>
        <end position="430"/>
    </location>
</feature>
<feature type="domain" description="TRAP C4-dicarboxylate transport system permease DctM subunit" evidence="8">
    <location>
        <begin position="11"/>
        <end position="426"/>
    </location>
</feature>
<keyword evidence="3" id="KW-0997">Cell inner membrane</keyword>
<keyword evidence="2" id="KW-1003">Cell membrane</keyword>
<feature type="transmembrane region" description="Helical" evidence="7">
    <location>
        <begin position="105"/>
        <end position="129"/>
    </location>
</feature>
<dbReference type="GO" id="GO:0005886">
    <property type="term" value="C:plasma membrane"/>
    <property type="evidence" value="ECO:0007669"/>
    <property type="project" value="UniProtKB-SubCell"/>
</dbReference>
<protein>
    <submittedName>
        <fullName evidence="9">TRAP transporter, DctM subunit</fullName>
    </submittedName>
</protein>
<dbReference type="AlphaFoldDB" id="A0A1H2GGR9"/>
<feature type="transmembrane region" description="Helical" evidence="7">
    <location>
        <begin position="279"/>
        <end position="300"/>
    </location>
</feature>
<dbReference type="PIRSF" id="PIRSF006066">
    <property type="entry name" value="HI0050"/>
    <property type="match status" value="1"/>
</dbReference>
<feature type="transmembrane region" description="Helical" evidence="7">
    <location>
        <begin position="219"/>
        <end position="243"/>
    </location>
</feature>
<keyword evidence="10" id="KW-1185">Reference proteome</keyword>
<evidence type="ECO:0000256" key="4">
    <source>
        <dbReference type="ARBA" id="ARBA00022692"/>
    </source>
</evidence>
<dbReference type="RefSeq" id="WP_014957277.1">
    <property type="nucleotide sequence ID" value="NZ_FNLL01000005.1"/>
</dbReference>
<gene>
    <name evidence="9" type="ORF">SAMN04487931_105196</name>
</gene>
<feature type="transmembrane region" description="Helical" evidence="7">
    <location>
        <begin position="67"/>
        <end position="85"/>
    </location>
</feature>
<sequence length="435" mass="45994">MDPTLTGVLGIVVLLIFILSGLHVGLVLILVGGLGSVVLLGIQGGLNILGTTPFAVASAYDLTPLPLFLLMGALAANGGLGAIAYDAMVKWIGTVRGGLAIASTFGSAFFGLACGSSLAATGVFTKVALPEMLKRNYNKELAIGSIAAAGTFSTMMPPSGLLIIYAIFTEESIGQLFMAGIIPGIITAVSYAVLIYFRVRRNPDLAPITTERFDRRTKLISLAQTWPIFFLVGLVLGGIFAGWFTATEAGGIGAFGALIIVFIYKGFRGANLLGALMDCMRTNGMIFLVIIGAIVFGRFLSVTQIPVNLATYLSELTIPMPMILLGFLIMYFVLGMFLDAVAILCITLPVVFPVIVHLGFNPIWFAIIVIKVTEIGLVTPPVGMNVYVAASAAEGQVSLTDVFKGIAPFIFCDIFILALLIAFPQIALFLPGLMF</sequence>
<dbReference type="InterPro" id="IPR010656">
    <property type="entry name" value="DctM"/>
</dbReference>
<keyword evidence="5 7" id="KW-1133">Transmembrane helix</keyword>
<dbReference type="Proteomes" id="UP000199608">
    <property type="component" value="Unassembled WGS sequence"/>
</dbReference>
<evidence type="ECO:0000256" key="5">
    <source>
        <dbReference type="ARBA" id="ARBA00022989"/>
    </source>
</evidence>
<evidence type="ECO:0000313" key="10">
    <source>
        <dbReference type="Proteomes" id="UP000199608"/>
    </source>
</evidence>
<feature type="transmembrane region" description="Helical" evidence="7">
    <location>
        <begin position="249"/>
        <end position="267"/>
    </location>
</feature>
<dbReference type="PANTHER" id="PTHR33362">
    <property type="entry name" value="SIALIC ACID TRAP TRANSPORTER PERMEASE PROTEIN SIAT-RELATED"/>
    <property type="match status" value="1"/>
</dbReference>
<evidence type="ECO:0000256" key="2">
    <source>
        <dbReference type="ARBA" id="ARBA00022475"/>
    </source>
</evidence>
<evidence type="ECO:0000256" key="1">
    <source>
        <dbReference type="ARBA" id="ARBA00004429"/>
    </source>
</evidence>
<evidence type="ECO:0000256" key="3">
    <source>
        <dbReference type="ARBA" id="ARBA00022519"/>
    </source>
</evidence>
<accession>A0A1H2GGR9</accession>
<reference evidence="10" key="1">
    <citation type="submission" date="2016-10" db="EMBL/GenBank/DDBJ databases">
        <authorList>
            <person name="Varghese N."/>
            <person name="Submissions S."/>
        </authorList>
    </citation>
    <scope>NUCLEOTIDE SEQUENCE [LARGE SCALE GENOMIC DNA]</scope>
    <source>
        <strain evidence="10">DSM 3384</strain>
    </source>
</reference>